<dbReference type="InterPro" id="IPR029021">
    <property type="entry name" value="Prot-tyrosine_phosphatase-like"/>
</dbReference>
<dbReference type="STRING" id="497964.CfE428DRAFT_6295"/>
<name>B4DBK4_9BACT</name>
<proteinExistence type="predicted"/>
<gene>
    <name evidence="1" type="ORF">CfE428DRAFT_6295</name>
</gene>
<dbReference type="Gene3D" id="3.90.190.10">
    <property type="entry name" value="Protein tyrosine phosphatase superfamily"/>
    <property type="match status" value="1"/>
</dbReference>
<accession>B4DBK4</accession>
<evidence type="ECO:0000313" key="1">
    <source>
        <dbReference type="EMBL" id="EDY16191.1"/>
    </source>
</evidence>
<dbReference type="eggNOG" id="COG5350">
    <property type="taxonomic scope" value="Bacteria"/>
</dbReference>
<protein>
    <submittedName>
        <fullName evidence="1">Protein tyrosine phosphatase-like protein</fullName>
    </submittedName>
</protein>
<comment type="caution">
    <text evidence="1">The sequence shown here is derived from an EMBL/GenBank/DDBJ whole genome shotgun (WGS) entry which is preliminary data.</text>
</comment>
<dbReference type="InParanoid" id="B4DBK4"/>
<dbReference type="SUPFAM" id="SSF52799">
    <property type="entry name" value="(Phosphotyrosine protein) phosphatases II"/>
    <property type="match status" value="1"/>
</dbReference>
<dbReference type="AlphaFoldDB" id="B4DBK4"/>
<dbReference type="Proteomes" id="UP000005824">
    <property type="component" value="Unassembled WGS sequence"/>
</dbReference>
<sequence length="188" mass="20970">MGRLRHRFPVHPLQKRIFICGEHERVDYRCSGISHFICIANPGATVTLPEWFKGACLQLWFGDVVSERDAALCNTRAVSEEDIRQAIEFSRAALQEPETKMLVSCNYGASRSTGLAYVLLADHLGAGKEAEAFQLMLKIRETAVPNGMVIRVADAVLERNGELLGPLRKFNAELSSELFPVSYGFKRS</sequence>
<dbReference type="EMBL" id="ABVL01000038">
    <property type="protein sequence ID" value="EDY16191.1"/>
    <property type="molecule type" value="Genomic_DNA"/>
</dbReference>
<evidence type="ECO:0000313" key="2">
    <source>
        <dbReference type="Proteomes" id="UP000005824"/>
    </source>
</evidence>
<reference evidence="1 2" key="1">
    <citation type="journal article" date="2011" name="J. Bacteriol.">
        <title>Genome sequence of Chthoniobacter flavus Ellin428, an aerobic heterotrophic soil bacterium.</title>
        <authorList>
            <person name="Kant R."/>
            <person name="van Passel M.W."/>
            <person name="Palva A."/>
            <person name="Lucas S."/>
            <person name="Lapidus A."/>
            <person name="Glavina Del Rio T."/>
            <person name="Dalin E."/>
            <person name="Tice H."/>
            <person name="Bruce D."/>
            <person name="Goodwin L."/>
            <person name="Pitluck S."/>
            <person name="Larimer F.W."/>
            <person name="Land M.L."/>
            <person name="Hauser L."/>
            <person name="Sangwan P."/>
            <person name="de Vos W.M."/>
            <person name="Janssen P.H."/>
            <person name="Smidt H."/>
        </authorList>
    </citation>
    <scope>NUCLEOTIDE SEQUENCE [LARGE SCALE GENOMIC DNA]</scope>
    <source>
        <strain evidence="1 2">Ellin428</strain>
    </source>
</reference>
<organism evidence="1 2">
    <name type="scientific">Chthoniobacter flavus Ellin428</name>
    <dbReference type="NCBI Taxonomy" id="497964"/>
    <lineage>
        <taxon>Bacteria</taxon>
        <taxon>Pseudomonadati</taxon>
        <taxon>Verrucomicrobiota</taxon>
        <taxon>Spartobacteria</taxon>
        <taxon>Chthoniobacterales</taxon>
        <taxon>Chthoniobacteraceae</taxon>
        <taxon>Chthoniobacter</taxon>
    </lineage>
</organism>
<keyword evidence="2" id="KW-1185">Reference proteome</keyword>